<proteinExistence type="predicted"/>
<name>A0A543AXS4_9ACTN</name>
<evidence type="ECO:0000313" key="1">
    <source>
        <dbReference type="EMBL" id="TQL77350.1"/>
    </source>
</evidence>
<sequence>MLIARLVILRLLIADAGTERGGVSAGSWFSGGGIASGITPVGLRAVQLFCPSASAAASAASASALMLANRRSHDTAID</sequence>
<dbReference type="AlphaFoldDB" id="A0A543AXS4"/>
<protein>
    <submittedName>
        <fullName evidence="1">Uncharacterized protein</fullName>
    </submittedName>
</protein>
<keyword evidence="2" id="KW-1185">Reference proteome</keyword>
<gene>
    <name evidence="1" type="ORF">FB566_2909</name>
</gene>
<comment type="caution">
    <text evidence="1">The sequence shown here is derived from an EMBL/GenBank/DDBJ whole genome shotgun (WGS) entry which is preliminary data.</text>
</comment>
<evidence type="ECO:0000313" key="2">
    <source>
        <dbReference type="Proteomes" id="UP000317043"/>
    </source>
</evidence>
<reference evidence="1 2" key="1">
    <citation type="submission" date="2019-06" db="EMBL/GenBank/DDBJ databases">
        <title>Sequencing the genomes of 1000 actinobacteria strains.</title>
        <authorList>
            <person name="Klenk H.-P."/>
        </authorList>
    </citation>
    <scope>NUCLEOTIDE SEQUENCE [LARGE SCALE GENOMIC DNA]</scope>
    <source>
        <strain evidence="1 2">DSM 45928</strain>
    </source>
</reference>
<organism evidence="1 2">
    <name type="scientific">Stackebrandtia endophytica</name>
    <dbReference type="NCBI Taxonomy" id="1496996"/>
    <lineage>
        <taxon>Bacteria</taxon>
        <taxon>Bacillati</taxon>
        <taxon>Actinomycetota</taxon>
        <taxon>Actinomycetes</taxon>
        <taxon>Glycomycetales</taxon>
        <taxon>Glycomycetaceae</taxon>
        <taxon>Stackebrandtia</taxon>
    </lineage>
</organism>
<dbReference type="Proteomes" id="UP000317043">
    <property type="component" value="Unassembled WGS sequence"/>
</dbReference>
<dbReference type="EMBL" id="VFOW01000001">
    <property type="protein sequence ID" value="TQL77350.1"/>
    <property type="molecule type" value="Genomic_DNA"/>
</dbReference>
<accession>A0A543AXS4</accession>
<dbReference type="InParanoid" id="A0A543AXS4"/>